<feature type="non-terminal residue" evidence="4">
    <location>
        <position position="453"/>
    </location>
</feature>
<dbReference type="CDD" id="cd18186">
    <property type="entry name" value="BTB_POZ_ZBTB_KLHL-like"/>
    <property type="match status" value="1"/>
</dbReference>
<dbReference type="AlphaFoldDB" id="A0A9W4WLA9"/>
<feature type="domain" description="BTB" evidence="2">
    <location>
        <begin position="21"/>
        <end position="94"/>
    </location>
</feature>
<reference evidence="4" key="1">
    <citation type="submission" date="2022-08" db="EMBL/GenBank/DDBJ databases">
        <authorList>
            <person name="Kallberg Y."/>
            <person name="Tangrot J."/>
            <person name="Rosling A."/>
        </authorList>
    </citation>
    <scope>NUCLEOTIDE SEQUENCE</scope>
    <source>
        <strain evidence="4">Wild A</strain>
    </source>
</reference>
<dbReference type="Pfam" id="PF07534">
    <property type="entry name" value="TLD"/>
    <property type="match status" value="1"/>
</dbReference>
<evidence type="ECO:0000256" key="1">
    <source>
        <dbReference type="SAM" id="MobiDB-lite"/>
    </source>
</evidence>
<dbReference type="Proteomes" id="UP001153678">
    <property type="component" value="Unassembled WGS sequence"/>
</dbReference>
<dbReference type="PROSITE" id="PS50097">
    <property type="entry name" value="BTB"/>
    <property type="match status" value="1"/>
</dbReference>
<dbReference type="InterPro" id="IPR051481">
    <property type="entry name" value="BTB-POZ/Galectin-3-binding"/>
</dbReference>
<dbReference type="Pfam" id="PF00651">
    <property type="entry name" value="BTB"/>
    <property type="match status" value="1"/>
</dbReference>
<feature type="region of interest" description="Disordered" evidence="1">
    <location>
        <begin position="422"/>
        <end position="453"/>
    </location>
</feature>
<dbReference type="InterPro" id="IPR011333">
    <property type="entry name" value="SKP1/BTB/POZ_sf"/>
</dbReference>
<dbReference type="InterPro" id="IPR000210">
    <property type="entry name" value="BTB/POZ_dom"/>
</dbReference>
<evidence type="ECO:0000313" key="5">
    <source>
        <dbReference type="Proteomes" id="UP001153678"/>
    </source>
</evidence>
<dbReference type="SMART" id="SM00225">
    <property type="entry name" value="BTB"/>
    <property type="match status" value="1"/>
</dbReference>
<gene>
    <name evidence="4" type="ORF">FWILDA_LOCUS4593</name>
</gene>
<dbReference type="Gene3D" id="3.30.710.10">
    <property type="entry name" value="Potassium Channel Kv1.1, Chain A"/>
    <property type="match status" value="1"/>
</dbReference>
<name>A0A9W4WLA9_9GLOM</name>
<dbReference type="EMBL" id="CAMKVN010000701">
    <property type="protein sequence ID" value="CAI2170458.1"/>
    <property type="molecule type" value="Genomic_DNA"/>
</dbReference>
<dbReference type="SUPFAM" id="SSF54695">
    <property type="entry name" value="POZ domain"/>
    <property type="match status" value="1"/>
</dbReference>
<evidence type="ECO:0000259" key="2">
    <source>
        <dbReference type="PROSITE" id="PS50097"/>
    </source>
</evidence>
<dbReference type="PANTHER" id="PTHR24410">
    <property type="entry name" value="HL07962P-RELATED"/>
    <property type="match status" value="1"/>
</dbReference>
<dbReference type="OrthoDB" id="25620at2759"/>
<feature type="compositionally biased region" description="Polar residues" evidence="1">
    <location>
        <begin position="422"/>
        <end position="440"/>
    </location>
</feature>
<dbReference type="PANTHER" id="PTHR24410:SF23">
    <property type="entry name" value="BTB DOMAIN-CONTAINING PROTEIN-RELATED"/>
    <property type="match status" value="1"/>
</dbReference>
<protein>
    <submittedName>
        <fullName evidence="4">16164_t:CDS:1</fullName>
    </submittedName>
</protein>
<accession>A0A9W4WLA9</accession>
<proteinExistence type="predicted"/>
<dbReference type="InterPro" id="IPR006571">
    <property type="entry name" value="TLDc_dom"/>
</dbReference>
<evidence type="ECO:0000313" key="4">
    <source>
        <dbReference type="EMBL" id="CAI2170458.1"/>
    </source>
</evidence>
<evidence type="ECO:0000259" key="3">
    <source>
        <dbReference type="PROSITE" id="PS51886"/>
    </source>
</evidence>
<feature type="domain" description="TLDc" evidence="3">
    <location>
        <begin position="247"/>
        <end position="451"/>
    </location>
</feature>
<keyword evidence="5" id="KW-1185">Reference proteome</keyword>
<sequence>MEFYQGLSLDFSHLLDESDDYDVIIYAGKEPNVKKFHAHTVILRARSPYFRRALSRDWARKENGSIVFQKPNIAHEVFDVILKYIYSGTADLLVQEGGIILNLLTASDELNLQELIVYAQDHLIQQKSDWLQENVIQVLHTVGYLEACKDLQNFCLGLICQDPYWLFESNNFCSLDESVLGTLEHCIPLIRYFNIDSSDYWDKLRPFRQILPSKLHEDLLQYYCKRGNISQTDTPILSPRKAGIQSNIIKFKHISLITKWIDRKEGSENTLEKSQYNFNRILCGSDDGFTAANFHKKCDGRGPTLIIIKVKESGEIIGGYNPISWRGSNNPDSSWSAPTTWTVSQRSRTSSFGSFSRSTAYELGPYQNTPNSFIFSLGDGKGLLNAKISRILQDNTSAAVFSSPRHGPCFGQTDLRMNDNFNEAETYGPESSNQASTSQMLPPELTNYPSVSA</sequence>
<dbReference type="PROSITE" id="PS51886">
    <property type="entry name" value="TLDC"/>
    <property type="match status" value="1"/>
</dbReference>
<organism evidence="4 5">
    <name type="scientific">Funneliformis geosporum</name>
    <dbReference type="NCBI Taxonomy" id="1117311"/>
    <lineage>
        <taxon>Eukaryota</taxon>
        <taxon>Fungi</taxon>
        <taxon>Fungi incertae sedis</taxon>
        <taxon>Mucoromycota</taxon>
        <taxon>Glomeromycotina</taxon>
        <taxon>Glomeromycetes</taxon>
        <taxon>Glomerales</taxon>
        <taxon>Glomeraceae</taxon>
        <taxon>Funneliformis</taxon>
    </lineage>
</organism>
<comment type="caution">
    <text evidence="4">The sequence shown here is derived from an EMBL/GenBank/DDBJ whole genome shotgun (WGS) entry which is preliminary data.</text>
</comment>